<evidence type="ECO:0000256" key="17">
    <source>
        <dbReference type="ARBA" id="ARBA00023264"/>
    </source>
</evidence>
<organism evidence="25 26">
    <name type="scientific">Paenibacillus sabuli</name>
    <dbReference type="NCBI Taxonomy" id="2772509"/>
    <lineage>
        <taxon>Bacteria</taxon>
        <taxon>Bacillati</taxon>
        <taxon>Bacillota</taxon>
        <taxon>Bacilli</taxon>
        <taxon>Bacillales</taxon>
        <taxon>Paenibacillaceae</taxon>
        <taxon>Paenibacillus</taxon>
    </lineage>
</organism>
<keyword evidence="26" id="KW-1185">Reference proteome</keyword>
<protein>
    <recommendedName>
        <fullName evidence="7">Phosphatidate cytidylyltransferase</fullName>
        <ecNumber evidence="6">2.7.7.41</ecNumber>
    </recommendedName>
    <alternativeName>
        <fullName evidence="20">CDP-DAG synthase</fullName>
    </alternativeName>
    <alternativeName>
        <fullName evidence="22">CDP-DG synthase</fullName>
    </alternativeName>
    <alternativeName>
        <fullName evidence="18">CDP-diacylglycerol synthase</fullName>
    </alternativeName>
    <alternativeName>
        <fullName evidence="21">CDP-diglyceride pyrophosphorylase</fullName>
    </alternativeName>
    <alternativeName>
        <fullName evidence="23">CDP-diglyceride synthase</fullName>
    </alternativeName>
    <alternativeName>
        <fullName evidence="19">CTP:phosphatidate cytidylyltransferase</fullName>
    </alternativeName>
</protein>
<evidence type="ECO:0000256" key="6">
    <source>
        <dbReference type="ARBA" id="ARBA00012487"/>
    </source>
</evidence>
<dbReference type="PANTHER" id="PTHR46382:SF1">
    <property type="entry name" value="PHOSPHATIDATE CYTIDYLYLTRANSFERASE"/>
    <property type="match status" value="1"/>
</dbReference>
<dbReference type="EC" id="2.7.7.41" evidence="6"/>
<feature type="transmembrane region" description="Helical" evidence="24">
    <location>
        <begin position="131"/>
        <end position="153"/>
    </location>
</feature>
<evidence type="ECO:0000256" key="1">
    <source>
        <dbReference type="ARBA" id="ARBA00001698"/>
    </source>
</evidence>
<reference evidence="25" key="1">
    <citation type="submission" date="2020-09" db="EMBL/GenBank/DDBJ databases">
        <title>A novel bacterium of genus Paenibacillus, isolated from South China Sea.</title>
        <authorList>
            <person name="Huang H."/>
            <person name="Mo K."/>
            <person name="Hu Y."/>
        </authorList>
    </citation>
    <scope>NUCLEOTIDE SEQUENCE</scope>
    <source>
        <strain evidence="25">IB182496</strain>
    </source>
</reference>
<evidence type="ECO:0000256" key="11">
    <source>
        <dbReference type="ARBA" id="ARBA00022692"/>
    </source>
</evidence>
<evidence type="ECO:0000256" key="24">
    <source>
        <dbReference type="SAM" id="Phobius"/>
    </source>
</evidence>
<evidence type="ECO:0000256" key="10">
    <source>
        <dbReference type="ARBA" id="ARBA00022679"/>
    </source>
</evidence>
<evidence type="ECO:0000313" key="26">
    <source>
        <dbReference type="Proteomes" id="UP000621560"/>
    </source>
</evidence>
<feature type="transmembrane region" description="Helical" evidence="24">
    <location>
        <begin position="199"/>
        <end position="219"/>
    </location>
</feature>
<dbReference type="Proteomes" id="UP000621560">
    <property type="component" value="Unassembled WGS sequence"/>
</dbReference>
<evidence type="ECO:0000256" key="20">
    <source>
        <dbReference type="ARBA" id="ARBA00032253"/>
    </source>
</evidence>
<evidence type="ECO:0000256" key="7">
    <source>
        <dbReference type="ARBA" id="ARBA00019373"/>
    </source>
</evidence>
<evidence type="ECO:0000256" key="2">
    <source>
        <dbReference type="ARBA" id="ARBA00004651"/>
    </source>
</evidence>
<keyword evidence="15 24" id="KW-0472">Membrane</keyword>
<evidence type="ECO:0000313" key="25">
    <source>
        <dbReference type="EMBL" id="MBD2845252.1"/>
    </source>
</evidence>
<dbReference type="EMBL" id="JACXIZ010000014">
    <property type="protein sequence ID" value="MBD2845252.1"/>
    <property type="molecule type" value="Genomic_DNA"/>
</dbReference>
<comment type="caution">
    <text evidence="25">The sequence shown here is derived from an EMBL/GenBank/DDBJ whole genome shotgun (WGS) entry which is preliminary data.</text>
</comment>
<keyword evidence="12 25" id="KW-0548">Nucleotidyltransferase</keyword>
<comment type="catalytic activity">
    <reaction evidence="1">
        <text>a 1,2-diacyl-sn-glycero-3-phosphate + CTP + H(+) = a CDP-1,2-diacyl-sn-glycerol + diphosphate</text>
        <dbReference type="Rhea" id="RHEA:16229"/>
        <dbReference type="ChEBI" id="CHEBI:15378"/>
        <dbReference type="ChEBI" id="CHEBI:33019"/>
        <dbReference type="ChEBI" id="CHEBI:37563"/>
        <dbReference type="ChEBI" id="CHEBI:58332"/>
        <dbReference type="ChEBI" id="CHEBI:58608"/>
        <dbReference type="EC" id="2.7.7.41"/>
    </reaction>
</comment>
<keyword evidence="10" id="KW-0808">Transferase</keyword>
<dbReference type="GO" id="GO:0005886">
    <property type="term" value="C:plasma membrane"/>
    <property type="evidence" value="ECO:0007669"/>
    <property type="project" value="UniProtKB-SubCell"/>
</dbReference>
<comment type="pathway">
    <text evidence="4">Lipid metabolism.</text>
</comment>
<proteinExistence type="inferred from homology"/>
<keyword evidence="8" id="KW-1003">Cell membrane</keyword>
<feature type="transmembrane region" description="Helical" evidence="24">
    <location>
        <begin position="80"/>
        <end position="98"/>
    </location>
</feature>
<name>A0A927GS16_9BACL</name>
<keyword evidence="14" id="KW-0443">Lipid metabolism</keyword>
<feature type="transmembrane region" description="Helical" evidence="24">
    <location>
        <begin position="12"/>
        <end position="41"/>
    </location>
</feature>
<feature type="transmembrane region" description="Helical" evidence="24">
    <location>
        <begin position="105"/>
        <end position="125"/>
    </location>
</feature>
<evidence type="ECO:0000256" key="13">
    <source>
        <dbReference type="ARBA" id="ARBA00022989"/>
    </source>
</evidence>
<keyword evidence="13 24" id="KW-1133">Transmembrane helix</keyword>
<accession>A0A927GS16</accession>
<evidence type="ECO:0000256" key="16">
    <source>
        <dbReference type="ARBA" id="ARBA00023209"/>
    </source>
</evidence>
<evidence type="ECO:0000256" key="3">
    <source>
        <dbReference type="ARBA" id="ARBA00005119"/>
    </source>
</evidence>
<gene>
    <name evidence="25" type="ORF">IDH44_08620</name>
</gene>
<keyword evidence="17" id="KW-1208">Phospholipid metabolism</keyword>
<evidence type="ECO:0000256" key="21">
    <source>
        <dbReference type="ARBA" id="ARBA00032396"/>
    </source>
</evidence>
<comment type="pathway">
    <text evidence="3">Phospholipid metabolism; CDP-diacylglycerol biosynthesis; CDP-diacylglycerol from sn-glycerol 3-phosphate: step 3/3.</text>
</comment>
<feature type="transmembrane region" description="Helical" evidence="24">
    <location>
        <begin position="53"/>
        <end position="74"/>
    </location>
</feature>
<evidence type="ECO:0000256" key="18">
    <source>
        <dbReference type="ARBA" id="ARBA00029893"/>
    </source>
</evidence>
<dbReference type="RefSeq" id="WP_190916662.1">
    <property type="nucleotide sequence ID" value="NZ_JACXIZ010000014.1"/>
</dbReference>
<evidence type="ECO:0000256" key="14">
    <source>
        <dbReference type="ARBA" id="ARBA00023098"/>
    </source>
</evidence>
<evidence type="ECO:0000256" key="4">
    <source>
        <dbReference type="ARBA" id="ARBA00005189"/>
    </source>
</evidence>
<evidence type="ECO:0000256" key="23">
    <source>
        <dbReference type="ARBA" id="ARBA00033406"/>
    </source>
</evidence>
<keyword evidence="16" id="KW-0594">Phospholipid biosynthesis</keyword>
<dbReference type="GO" id="GO:0016024">
    <property type="term" value="P:CDP-diacylglycerol biosynthetic process"/>
    <property type="evidence" value="ECO:0007669"/>
    <property type="project" value="TreeGrafter"/>
</dbReference>
<dbReference type="GO" id="GO:0004605">
    <property type="term" value="F:phosphatidate cytidylyltransferase activity"/>
    <property type="evidence" value="ECO:0007669"/>
    <property type="project" value="UniProtKB-EC"/>
</dbReference>
<evidence type="ECO:0000256" key="8">
    <source>
        <dbReference type="ARBA" id="ARBA00022475"/>
    </source>
</evidence>
<keyword evidence="11 24" id="KW-0812">Transmembrane</keyword>
<dbReference type="Pfam" id="PF01148">
    <property type="entry name" value="CTP_transf_1"/>
    <property type="match status" value="1"/>
</dbReference>
<evidence type="ECO:0000256" key="19">
    <source>
        <dbReference type="ARBA" id="ARBA00031825"/>
    </source>
</evidence>
<comment type="similarity">
    <text evidence="5">Belongs to the CDS family.</text>
</comment>
<sequence length="266" mass="28294">MRQRIATGVVAGAVFAALVFAGGAAYTAMLVLLAIIGYGEYIRMHQLSWRQPAAMAGAAGMLVLVLPWTAIGLSAPSTELVMWLTMFLLLGVTVITSNRTTINEAAVLLLGAVYLGFGFSAMLEVRLEQDFGLYAACLAFGCIWASDIGAYFVGKRVGKRPLWPAISPNKTVEGALGGVALALVVSVLLGTALPLPLPFWQLLLIGFVCAVAGQFGDLIQSAYKRVRGVKDTGRLLPGHGGVLDRCDSWLIVFPLLQLTGLLQHFT</sequence>
<comment type="subcellular location">
    <subcellularLocation>
        <location evidence="2">Cell membrane</location>
        <topology evidence="2">Multi-pass membrane protein</topology>
    </subcellularLocation>
</comment>
<evidence type="ECO:0000256" key="15">
    <source>
        <dbReference type="ARBA" id="ARBA00023136"/>
    </source>
</evidence>
<evidence type="ECO:0000256" key="5">
    <source>
        <dbReference type="ARBA" id="ARBA00010185"/>
    </source>
</evidence>
<evidence type="ECO:0000256" key="9">
    <source>
        <dbReference type="ARBA" id="ARBA00022516"/>
    </source>
</evidence>
<keyword evidence="9" id="KW-0444">Lipid biosynthesis</keyword>
<dbReference type="PANTHER" id="PTHR46382">
    <property type="entry name" value="PHOSPHATIDATE CYTIDYLYLTRANSFERASE"/>
    <property type="match status" value="1"/>
</dbReference>
<feature type="transmembrane region" description="Helical" evidence="24">
    <location>
        <begin position="174"/>
        <end position="193"/>
    </location>
</feature>
<dbReference type="AlphaFoldDB" id="A0A927GS16"/>
<evidence type="ECO:0000256" key="22">
    <source>
        <dbReference type="ARBA" id="ARBA00032743"/>
    </source>
</evidence>
<evidence type="ECO:0000256" key="12">
    <source>
        <dbReference type="ARBA" id="ARBA00022695"/>
    </source>
</evidence>